<dbReference type="Proteomes" id="UP000796880">
    <property type="component" value="Unassembled WGS sequence"/>
</dbReference>
<protein>
    <recommendedName>
        <fullName evidence="7">CASP-like protein</fullName>
    </recommendedName>
</protein>
<keyword evidence="3 7" id="KW-1003">Cell membrane</keyword>
<evidence type="ECO:0000256" key="5">
    <source>
        <dbReference type="ARBA" id="ARBA00022989"/>
    </source>
</evidence>
<keyword evidence="10" id="KW-1185">Reference proteome</keyword>
<dbReference type="GO" id="GO:0005886">
    <property type="term" value="C:plasma membrane"/>
    <property type="evidence" value="ECO:0007669"/>
    <property type="project" value="UniProtKB-SubCell"/>
</dbReference>
<dbReference type="PANTHER" id="PTHR36488:SF12">
    <property type="entry name" value="CASP-LIKE PROTEIN"/>
    <property type="match status" value="1"/>
</dbReference>
<dbReference type="PANTHER" id="PTHR36488">
    <property type="entry name" value="CASP-LIKE PROTEIN 1U1"/>
    <property type="match status" value="1"/>
</dbReference>
<evidence type="ECO:0000256" key="6">
    <source>
        <dbReference type="ARBA" id="ARBA00023136"/>
    </source>
</evidence>
<comment type="similarity">
    <text evidence="2 7">Belongs to the Casparian strip membrane proteins (CASP) family.</text>
</comment>
<name>A0A8K0GRA0_9ROSA</name>
<dbReference type="InterPro" id="IPR044173">
    <property type="entry name" value="CASPL"/>
</dbReference>
<feature type="transmembrane region" description="Helical" evidence="7">
    <location>
        <begin position="27"/>
        <end position="47"/>
    </location>
</feature>
<evidence type="ECO:0000259" key="8">
    <source>
        <dbReference type="Pfam" id="PF04535"/>
    </source>
</evidence>
<dbReference type="NCBIfam" id="TIGR01569">
    <property type="entry name" value="A_tha_TIGR01569"/>
    <property type="match status" value="1"/>
</dbReference>
<comment type="subcellular location">
    <subcellularLocation>
        <location evidence="1 7">Cell membrane</location>
        <topology evidence="1 7">Multi-pass membrane protein</topology>
    </subcellularLocation>
</comment>
<dbReference type="InterPro" id="IPR006459">
    <property type="entry name" value="CASP/CASPL"/>
</dbReference>
<dbReference type="AlphaFoldDB" id="A0A8K0GRA0"/>
<comment type="subunit">
    <text evidence="7">Homodimer and heterodimers.</text>
</comment>
<evidence type="ECO:0000313" key="9">
    <source>
        <dbReference type="EMBL" id="KAF3431485.1"/>
    </source>
</evidence>
<keyword evidence="4 7" id="KW-0812">Transmembrane</keyword>
<evidence type="ECO:0000313" key="10">
    <source>
        <dbReference type="Proteomes" id="UP000796880"/>
    </source>
</evidence>
<evidence type="ECO:0000256" key="7">
    <source>
        <dbReference type="RuleBase" id="RU361233"/>
    </source>
</evidence>
<dbReference type="OrthoDB" id="753675at2759"/>
<keyword evidence="5 7" id="KW-1133">Transmembrane helix</keyword>
<dbReference type="InterPro" id="IPR006702">
    <property type="entry name" value="CASP_dom"/>
</dbReference>
<evidence type="ECO:0000256" key="4">
    <source>
        <dbReference type="ARBA" id="ARBA00022692"/>
    </source>
</evidence>
<comment type="caution">
    <text evidence="9">The sequence shown here is derived from an EMBL/GenBank/DDBJ whole genome shotgun (WGS) entry which is preliminary data.</text>
</comment>
<dbReference type="Pfam" id="PF04535">
    <property type="entry name" value="CASP_dom"/>
    <property type="match status" value="1"/>
</dbReference>
<sequence length="183" mass="19635">MKAGIEAGEVSNASRNRVSRGVSVVDFILRIVACLGTLGSAIAMGTSRQTLPFSTRFIRFRALYKDLPTLTFFVIANSVVCGYLALSLPLSIFHIIKSAAKNSRIILLIFDTVMMALLTAAASAASGIVNLAHNGNSITNWFAVCQQFNNFCQRISGSLIGSFVGVVVFMVLIIIASVAISRR</sequence>
<evidence type="ECO:0000256" key="3">
    <source>
        <dbReference type="ARBA" id="ARBA00022475"/>
    </source>
</evidence>
<organism evidence="9 10">
    <name type="scientific">Rhamnella rubrinervis</name>
    <dbReference type="NCBI Taxonomy" id="2594499"/>
    <lineage>
        <taxon>Eukaryota</taxon>
        <taxon>Viridiplantae</taxon>
        <taxon>Streptophyta</taxon>
        <taxon>Embryophyta</taxon>
        <taxon>Tracheophyta</taxon>
        <taxon>Spermatophyta</taxon>
        <taxon>Magnoliopsida</taxon>
        <taxon>eudicotyledons</taxon>
        <taxon>Gunneridae</taxon>
        <taxon>Pentapetalae</taxon>
        <taxon>rosids</taxon>
        <taxon>fabids</taxon>
        <taxon>Rosales</taxon>
        <taxon>Rhamnaceae</taxon>
        <taxon>rhamnoid group</taxon>
        <taxon>Rhamneae</taxon>
        <taxon>Rhamnella</taxon>
    </lineage>
</organism>
<dbReference type="EMBL" id="VOIH02000012">
    <property type="protein sequence ID" value="KAF3431485.1"/>
    <property type="molecule type" value="Genomic_DNA"/>
</dbReference>
<accession>A0A8K0GRA0</accession>
<feature type="transmembrane region" description="Helical" evidence="7">
    <location>
        <begin position="159"/>
        <end position="180"/>
    </location>
</feature>
<gene>
    <name evidence="9" type="ORF">FNV43_RR26216</name>
</gene>
<feature type="domain" description="Casparian strip membrane protein" evidence="8">
    <location>
        <begin position="20"/>
        <end position="167"/>
    </location>
</feature>
<evidence type="ECO:0000256" key="2">
    <source>
        <dbReference type="ARBA" id="ARBA00007651"/>
    </source>
</evidence>
<evidence type="ECO:0000256" key="1">
    <source>
        <dbReference type="ARBA" id="ARBA00004651"/>
    </source>
</evidence>
<keyword evidence="6 7" id="KW-0472">Membrane</keyword>
<feature type="transmembrane region" description="Helical" evidence="7">
    <location>
        <begin position="105"/>
        <end position="129"/>
    </location>
</feature>
<reference evidence="9" key="1">
    <citation type="submission" date="2020-03" db="EMBL/GenBank/DDBJ databases">
        <title>A high-quality chromosome-level genome assembly of a woody plant with both climbing and erect habits, Rhamnella rubrinervis.</title>
        <authorList>
            <person name="Lu Z."/>
            <person name="Yang Y."/>
            <person name="Zhu X."/>
            <person name="Sun Y."/>
        </authorList>
    </citation>
    <scope>NUCLEOTIDE SEQUENCE</scope>
    <source>
        <strain evidence="9">BYM</strain>
        <tissue evidence="9">Leaf</tissue>
    </source>
</reference>
<feature type="transmembrane region" description="Helical" evidence="7">
    <location>
        <begin position="67"/>
        <end position="93"/>
    </location>
</feature>
<proteinExistence type="inferred from homology"/>